<dbReference type="FunFam" id="3.40.50.300:FF:000014">
    <property type="entry name" value="DNA polymerase III subunit gamma/tau"/>
    <property type="match status" value="1"/>
</dbReference>
<reference evidence="13 14" key="1">
    <citation type="journal article" date="2015" name="Nature">
        <title>rRNA introns, odd ribosomes, and small enigmatic genomes across a large radiation of phyla.</title>
        <authorList>
            <person name="Brown C.T."/>
            <person name="Hug L.A."/>
            <person name="Thomas B.C."/>
            <person name="Sharon I."/>
            <person name="Castelle C.J."/>
            <person name="Singh A."/>
            <person name="Wilkins M.J."/>
            <person name="Williams K.H."/>
            <person name="Banfield J.F."/>
        </authorList>
    </citation>
    <scope>NUCLEOTIDE SEQUENCE [LARGE SCALE GENOMIC DNA]</scope>
</reference>
<keyword evidence="8 11" id="KW-0067">ATP-binding</keyword>
<dbReference type="PATRIC" id="fig|1619025.3.peg.124"/>
<dbReference type="NCBIfam" id="TIGR02397">
    <property type="entry name" value="dnaX_nterm"/>
    <property type="match status" value="1"/>
</dbReference>
<dbReference type="GO" id="GO:0006261">
    <property type="term" value="P:DNA-templated DNA replication"/>
    <property type="evidence" value="ECO:0007669"/>
    <property type="project" value="TreeGrafter"/>
</dbReference>
<keyword evidence="5" id="KW-0479">Metal-binding</keyword>
<dbReference type="InterPro" id="IPR022754">
    <property type="entry name" value="DNA_pol_III_gamma-3"/>
</dbReference>
<organism evidence="13 14">
    <name type="scientific">Candidatus Yanofskybacteria bacterium GW2011_GWA2_44_9</name>
    <dbReference type="NCBI Taxonomy" id="1619025"/>
    <lineage>
        <taxon>Bacteria</taxon>
        <taxon>Candidatus Yanofskyibacteriota</taxon>
    </lineage>
</organism>
<evidence type="ECO:0000256" key="7">
    <source>
        <dbReference type="ARBA" id="ARBA00022833"/>
    </source>
</evidence>
<dbReference type="SUPFAM" id="SSF52540">
    <property type="entry name" value="P-loop containing nucleoside triphosphate hydrolases"/>
    <property type="match status" value="1"/>
</dbReference>
<dbReference type="EMBL" id="LCJR01000003">
    <property type="protein sequence ID" value="KKT82629.1"/>
    <property type="molecule type" value="Genomic_DNA"/>
</dbReference>
<dbReference type="InterPro" id="IPR008921">
    <property type="entry name" value="DNA_pol3_clamp-load_cplx_C"/>
</dbReference>
<accession>A0A0G1NEM7</accession>
<dbReference type="SMART" id="SM00382">
    <property type="entry name" value="AAA"/>
    <property type="match status" value="1"/>
</dbReference>
<dbReference type="PRINTS" id="PR00300">
    <property type="entry name" value="CLPPROTEASEA"/>
</dbReference>
<dbReference type="InterPro" id="IPR003593">
    <property type="entry name" value="AAA+_ATPase"/>
</dbReference>
<dbReference type="Gene3D" id="1.20.272.10">
    <property type="match status" value="1"/>
</dbReference>
<dbReference type="GO" id="GO:0009360">
    <property type="term" value="C:DNA polymerase III complex"/>
    <property type="evidence" value="ECO:0007669"/>
    <property type="project" value="InterPro"/>
</dbReference>
<comment type="catalytic activity">
    <reaction evidence="10 11">
        <text>DNA(n) + a 2'-deoxyribonucleoside 5'-triphosphate = DNA(n+1) + diphosphate</text>
        <dbReference type="Rhea" id="RHEA:22508"/>
        <dbReference type="Rhea" id="RHEA-COMP:17339"/>
        <dbReference type="Rhea" id="RHEA-COMP:17340"/>
        <dbReference type="ChEBI" id="CHEBI:33019"/>
        <dbReference type="ChEBI" id="CHEBI:61560"/>
        <dbReference type="ChEBI" id="CHEBI:173112"/>
        <dbReference type="EC" id="2.7.7.7"/>
    </reaction>
</comment>
<dbReference type="CDD" id="cd00009">
    <property type="entry name" value="AAA"/>
    <property type="match status" value="1"/>
</dbReference>
<dbReference type="InterPro" id="IPR027417">
    <property type="entry name" value="P-loop_NTPase"/>
</dbReference>
<dbReference type="GO" id="GO:0046872">
    <property type="term" value="F:metal ion binding"/>
    <property type="evidence" value="ECO:0007669"/>
    <property type="project" value="UniProtKB-KW"/>
</dbReference>
<evidence type="ECO:0000256" key="9">
    <source>
        <dbReference type="ARBA" id="ARBA00022932"/>
    </source>
</evidence>
<dbReference type="Gene3D" id="3.40.50.300">
    <property type="entry name" value="P-loop containing nucleotide triphosphate hydrolases"/>
    <property type="match status" value="1"/>
</dbReference>
<keyword evidence="7" id="KW-0862">Zinc</keyword>
<evidence type="ECO:0000256" key="3">
    <source>
        <dbReference type="ARBA" id="ARBA00022695"/>
    </source>
</evidence>
<evidence type="ECO:0000259" key="12">
    <source>
        <dbReference type="SMART" id="SM00382"/>
    </source>
</evidence>
<dbReference type="InterPro" id="IPR001270">
    <property type="entry name" value="ClpA/B"/>
</dbReference>
<keyword evidence="4 11" id="KW-0235">DNA replication</keyword>
<evidence type="ECO:0000256" key="5">
    <source>
        <dbReference type="ARBA" id="ARBA00022723"/>
    </source>
</evidence>
<evidence type="ECO:0000256" key="4">
    <source>
        <dbReference type="ARBA" id="ARBA00022705"/>
    </source>
</evidence>
<evidence type="ECO:0000313" key="14">
    <source>
        <dbReference type="Proteomes" id="UP000034032"/>
    </source>
</evidence>
<dbReference type="GO" id="GO:0005524">
    <property type="term" value="F:ATP binding"/>
    <property type="evidence" value="ECO:0007669"/>
    <property type="project" value="UniProtKB-KW"/>
</dbReference>
<dbReference type="PANTHER" id="PTHR11669:SF0">
    <property type="entry name" value="PROTEIN STICHEL-LIKE 2"/>
    <property type="match status" value="1"/>
</dbReference>
<dbReference type="Proteomes" id="UP000034032">
    <property type="component" value="Unassembled WGS sequence"/>
</dbReference>
<name>A0A0G1NEM7_9BACT</name>
<dbReference type="PANTHER" id="PTHR11669">
    <property type="entry name" value="REPLICATION FACTOR C / DNA POLYMERASE III GAMMA-TAU SUBUNIT"/>
    <property type="match status" value="1"/>
</dbReference>
<protein>
    <recommendedName>
        <fullName evidence="11">DNA polymerase III subunit gamma/tau</fullName>
        <ecNumber evidence="11">2.7.7.7</ecNumber>
    </recommendedName>
</protein>
<comment type="function">
    <text evidence="11">DNA polymerase III is a complex, multichain enzyme responsible for most of the replicative synthesis in bacteria. This DNA polymerase also exhibits 3' to 5' exonuclease activity.</text>
</comment>
<evidence type="ECO:0000313" key="13">
    <source>
        <dbReference type="EMBL" id="KKT82629.1"/>
    </source>
</evidence>
<gene>
    <name evidence="11" type="primary">dnaX</name>
    <name evidence="13" type="ORF">UW79_C0003G0010</name>
</gene>
<evidence type="ECO:0000256" key="1">
    <source>
        <dbReference type="ARBA" id="ARBA00006360"/>
    </source>
</evidence>
<sequence length="378" mass="41371">MILWLFVARSDLLIDKIIMLYRKYRPQKFSEVVGQEHVIQTLCGALLSGRTGHAYLFTGPRGTGKTTIARLMAKALNCQKRDVNGDPDNTCDSCTAITTNRSLDLIEIDAASNRGIDEIRNIKDSAGVAAPSGGYKVFIIDEVHMLTQAAFNALLKILEEPPAHVVFILATTEAHKIPLTVLSRVQRFDFKRLSSEQILGKLREIAKTEKISINDDALVSIAVSSDGALRDPEVALSKIQAVSRGKKVTAEDVGELLGLIPFSYHPELLGYIVNNDRTAALNFISKMHESGIDLDNFAGNFINYLRKVLLHRVSPATLASVGDNLLDGEVKFIAALSSSLEPKKIASILNLFISAREGIKSSPIPQLPLELAIIELTE</sequence>
<dbReference type="SUPFAM" id="SSF48019">
    <property type="entry name" value="post-AAA+ oligomerization domain-like"/>
    <property type="match status" value="1"/>
</dbReference>
<dbReference type="GO" id="GO:0003677">
    <property type="term" value="F:DNA binding"/>
    <property type="evidence" value="ECO:0007669"/>
    <property type="project" value="InterPro"/>
</dbReference>
<dbReference type="Pfam" id="PF12169">
    <property type="entry name" value="DNA_pol3_gamma3"/>
    <property type="match status" value="1"/>
</dbReference>
<dbReference type="EC" id="2.7.7.7" evidence="11"/>
<keyword evidence="3 11" id="KW-0548">Nucleotidyltransferase</keyword>
<keyword evidence="9 11" id="KW-0239">DNA-directed DNA polymerase</keyword>
<dbReference type="NCBIfam" id="NF004046">
    <property type="entry name" value="PRK05563.1"/>
    <property type="match status" value="1"/>
</dbReference>
<proteinExistence type="inferred from homology"/>
<feature type="domain" description="AAA+ ATPase" evidence="12">
    <location>
        <begin position="51"/>
        <end position="203"/>
    </location>
</feature>
<dbReference type="Gene3D" id="1.10.8.60">
    <property type="match status" value="1"/>
</dbReference>
<keyword evidence="2 11" id="KW-0808">Transferase</keyword>
<evidence type="ECO:0000256" key="8">
    <source>
        <dbReference type="ARBA" id="ARBA00022840"/>
    </source>
</evidence>
<comment type="subunit">
    <text evidence="11">DNA polymerase III contains a core (composed of alpha, epsilon and theta chains) that associates with a tau subunit. This core dimerizes to form the POLIII' complex. PolIII' associates with the gamma complex (composed of gamma, delta, delta', psi and chi chains) and with the beta chain to form the complete DNA polymerase III complex.</text>
</comment>
<dbReference type="GO" id="GO:0003887">
    <property type="term" value="F:DNA-directed DNA polymerase activity"/>
    <property type="evidence" value="ECO:0007669"/>
    <property type="project" value="UniProtKB-KW"/>
</dbReference>
<evidence type="ECO:0000256" key="2">
    <source>
        <dbReference type="ARBA" id="ARBA00022679"/>
    </source>
</evidence>
<dbReference type="InterPro" id="IPR012763">
    <property type="entry name" value="DNA_pol_III_sug/sutau_N"/>
</dbReference>
<dbReference type="InterPro" id="IPR050238">
    <property type="entry name" value="DNA_Rep/Repair_Clamp_Loader"/>
</dbReference>
<dbReference type="AlphaFoldDB" id="A0A0G1NEM7"/>
<evidence type="ECO:0000256" key="10">
    <source>
        <dbReference type="ARBA" id="ARBA00049244"/>
    </source>
</evidence>
<keyword evidence="6 11" id="KW-0547">Nucleotide-binding</keyword>
<comment type="similarity">
    <text evidence="1 11">Belongs to the DnaX/STICHEL family.</text>
</comment>
<comment type="caution">
    <text evidence="13">The sequence shown here is derived from an EMBL/GenBank/DDBJ whole genome shotgun (WGS) entry which is preliminary data.</text>
</comment>
<dbReference type="Pfam" id="PF13177">
    <property type="entry name" value="DNA_pol3_delta2"/>
    <property type="match status" value="1"/>
</dbReference>
<evidence type="ECO:0000256" key="6">
    <source>
        <dbReference type="ARBA" id="ARBA00022741"/>
    </source>
</evidence>
<evidence type="ECO:0000256" key="11">
    <source>
        <dbReference type="RuleBase" id="RU364063"/>
    </source>
</evidence>